<organism evidence="3 4">
    <name type="scientific">Vitis vinifera</name>
    <name type="common">Grape</name>
    <dbReference type="NCBI Taxonomy" id="29760"/>
    <lineage>
        <taxon>Eukaryota</taxon>
        <taxon>Viridiplantae</taxon>
        <taxon>Streptophyta</taxon>
        <taxon>Embryophyta</taxon>
        <taxon>Tracheophyta</taxon>
        <taxon>Spermatophyta</taxon>
        <taxon>Magnoliopsida</taxon>
        <taxon>eudicotyledons</taxon>
        <taxon>Gunneridae</taxon>
        <taxon>Pentapetalae</taxon>
        <taxon>rosids</taxon>
        <taxon>Vitales</taxon>
        <taxon>Vitaceae</taxon>
        <taxon>Viteae</taxon>
        <taxon>Vitis</taxon>
    </lineage>
</organism>
<evidence type="ECO:0000313" key="4">
    <source>
        <dbReference type="Proteomes" id="UP000288805"/>
    </source>
</evidence>
<feature type="compositionally biased region" description="Polar residues" evidence="1">
    <location>
        <begin position="55"/>
        <end position="80"/>
    </location>
</feature>
<name>A0A438DSP9_VITVI</name>
<dbReference type="PANTHER" id="PTHR47605">
    <property type="entry name" value="TRANSCRIPTIONAL ELONGATION REGULATOR MINIYO"/>
    <property type="match status" value="1"/>
</dbReference>
<feature type="domain" description="RPAP1 N-terminal" evidence="2">
    <location>
        <begin position="6"/>
        <end position="49"/>
    </location>
</feature>
<dbReference type="AlphaFoldDB" id="A0A438DSP9"/>
<dbReference type="InterPro" id="IPR055326">
    <property type="entry name" value="MINIYO"/>
</dbReference>
<accession>A0A438DSP9</accession>
<dbReference type="Pfam" id="PF08621">
    <property type="entry name" value="RPAP1_N"/>
    <property type="match status" value="1"/>
</dbReference>
<feature type="region of interest" description="Disordered" evidence="1">
    <location>
        <begin position="50"/>
        <end position="121"/>
    </location>
</feature>
<evidence type="ECO:0000313" key="3">
    <source>
        <dbReference type="EMBL" id="RVW38525.1"/>
    </source>
</evidence>
<dbReference type="Proteomes" id="UP000288805">
    <property type="component" value="Unassembled WGS sequence"/>
</dbReference>
<feature type="compositionally biased region" description="Polar residues" evidence="1">
    <location>
        <begin position="104"/>
        <end position="115"/>
    </location>
</feature>
<evidence type="ECO:0000259" key="2">
    <source>
        <dbReference type="Pfam" id="PF08621"/>
    </source>
</evidence>
<proteinExistence type="predicted"/>
<feature type="compositionally biased region" description="Basic and acidic residues" evidence="1">
    <location>
        <begin position="88"/>
        <end position="103"/>
    </location>
</feature>
<dbReference type="PANTHER" id="PTHR47605:SF2">
    <property type="entry name" value="TRANSCRIPTIONAL ELONGATION REGULATOR MINIYO"/>
    <property type="match status" value="1"/>
</dbReference>
<gene>
    <name evidence="3" type="primary">IYO_4</name>
    <name evidence="3" type="ORF">CK203_085296</name>
</gene>
<dbReference type="EMBL" id="QGNW01001505">
    <property type="protein sequence ID" value="RVW38525.1"/>
    <property type="molecule type" value="Genomic_DNA"/>
</dbReference>
<dbReference type="InterPro" id="IPR013930">
    <property type="entry name" value="RPAP1_N"/>
</dbReference>
<sequence>MTLESQIDAENRAQLERMSHEEIAEAQAEIMEKMNPTLLKMLKKRGQDKLKKQKCSGSDLATNGQLHNLQDENQLTQDTKGFSVVESDDSHMVTETASKDAQRGQDNVALQNSGPGNSGLWNAWSERVEAVRDLRFSWDGTVIENDFGQVSKTGKAV</sequence>
<reference evidence="3 4" key="1">
    <citation type="journal article" date="2018" name="PLoS Genet.">
        <title>Population sequencing reveals clonal diversity and ancestral inbreeding in the grapevine cultivar Chardonnay.</title>
        <authorList>
            <person name="Roach M.J."/>
            <person name="Johnson D.L."/>
            <person name="Bohlmann J."/>
            <person name="van Vuuren H.J."/>
            <person name="Jones S.J."/>
            <person name="Pretorius I.S."/>
            <person name="Schmidt S.A."/>
            <person name="Borneman A.R."/>
        </authorList>
    </citation>
    <scope>NUCLEOTIDE SEQUENCE [LARGE SCALE GENOMIC DNA]</scope>
    <source>
        <strain evidence="4">cv. Chardonnay</strain>
        <tissue evidence="3">Leaf</tissue>
    </source>
</reference>
<evidence type="ECO:0000256" key="1">
    <source>
        <dbReference type="SAM" id="MobiDB-lite"/>
    </source>
</evidence>
<comment type="caution">
    <text evidence="3">The sequence shown here is derived from an EMBL/GenBank/DDBJ whole genome shotgun (WGS) entry which is preliminary data.</text>
</comment>
<protein>
    <submittedName>
        <fullName evidence="3">Transcriptional elongation regulator MINIYO</fullName>
    </submittedName>
</protein>